<feature type="transmembrane region" description="Helical" evidence="7">
    <location>
        <begin position="184"/>
        <end position="204"/>
    </location>
</feature>
<dbReference type="GO" id="GO:0042773">
    <property type="term" value="P:ATP synthesis coupled electron transport"/>
    <property type="evidence" value="ECO:0007669"/>
    <property type="project" value="InterPro"/>
</dbReference>
<feature type="transmembrane region" description="Helical" evidence="7">
    <location>
        <begin position="338"/>
        <end position="357"/>
    </location>
</feature>
<feature type="transmembrane region" description="Helical" evidence="7">
    <location>
        <begin position="245"/>
        <end position="268"/>
    </location>
</feature>
<name>A0A8J7S3C4_9BACT</name>
<evidence type="ECO:0000313" key="10">
    <source>
        <dbReference type="Proteomes" id="UP000673975"/>
    </source>
</evidence>
<feature type="transmembrane region" description="Helical" evidence="7">
    <location>
        <begin position="408"/>
        <end position="429"/>
    </location>
</feature>
<organism evidence="9 10">
    <name type="scientific">Natronogracilivirga saccharolytica</name>
    <dbReference type="NCBI Taxonomy" id="2812953"/>
    <lineage>
        <taxon>Bacteria</taxon>
        <taxon>Pseudomonadati</taxon>
        <taxon>Balneolota</taxon>
        <taxon>Balneolia</taxon>
        <taxon>Balneolales</taxon>
        <taxon>Cyclonatronaceae</taxon>
        <taxon>Natronogracilivirga</taxon>
    </lineage>
</organism>
<evidence type="ECO:0000256" key="1">
    <source>
        <dbReference type="ARBA" id="ARBA00004127"/>
    </source>
</evidence>
<dbReference type="RefSeq" id="WP_210509614.1">
    <property type="nucleotide sequence ID" value="NZ_JAFIDN010000001.1"/>
</dbReference>
<dbReference type="GO" id="GO:0048039">
    <property type="term" value="F:ubiquinone binding"/>
    <property type="evidence" value="ECO:0007669"/>
    <property type="project" value="TreeGrafter"/>
</dbReference>
<dbReference type="Pfam" id="PF00361">
    <property type="entry name" value="Proton_antipo_M"/>
    <property type="match status" value="1"/>
</dbReference>
<evidence type="ECO:0000313" key="9">
    <source>
        <dbReference type="EMBL" id="MBP3191278.1"/>
    </source>
</evidence>
<feature type="transmembrane region" description="Helical" evidence="7">
    <location>
        <begin position="93"/>
        <end position="119"/>
    </location>
</feature>
<comment type="similarity">
    <text evidence="2">Belongs to the complex I subunit 4 family.</text>
</comment>
<feature type="transmembrane region" description="Helical" evidence="7">
    <location>
        <begin position="6"/>
        <end position="28"/>
    </location>
</feature>
<keyword evidence="3 6" id="KW-0812">Transmembrane</keyword>
<keyword evidence="4 7" id="KW-1133">Transmembrane helix</keyword>
<protein>
    <submittedName>
        <fullName evidence="9">NADH-quinone oxidoreductase subunit M</fullName>
    </submittedName>
</protein>
<feature type="transmembrane region" description="Helical" evidence="7">
    <location>
        <begin position="369"/>
        <end position="387"/>
    </location>
</feature>
<evidence type="ECO:0000256" key="5">
    <source>
        <dbReference type="ARBA" id="ARBA00023136"/>
    </source>
</evidence>
<sequence>MEFTIFGIGILTWIVFLPIVGMLIVLLIPNEQKNAMRWTAAAVTGIQLVLAVVLLGLFDREALGINDPGSFQFVEQFEWIIVEAVPWVGKIEIMYFLGIDGLSVLMVLLTALISVIGVISSWTIQEKVKGYFALYLLLVTGMMGVFVALDFFLFFIFWEVMLLPMYFLIGIWGGPRREYAAIKFFVYTFLGGVLMLLVMLALYFSVAYTNDAGDQVHTFNLLHMMNSANFVEGSILYGMDTTWRYVAWIALFISFAIKVPLFPFHTWLPDAHVEAPTPISVILAGVLLKLGTYGMLRIMYPILPDGTVYFMYLMAVLGMISIIYGALCAMAQDDFKKLIAYSSISHMGIVMLGMASLTNQGTVGAVLQMFNHGTITAMLFLIVGVLYDRTHKRGVYDFGGIANQMPKYTGIAMVAMFAALGLPGLSGFVSELFSFLGAFDAFKWITIISVIGIVLTAAYILWTVQRVFLGELDDKHKTLTDLTGREMLMFIPLVIIVIFLGVYPGPAIEFMNASLSHLVEFVNVAGR</sequence>
<feature type="transmembrane region" description="Helical" evidence="7">
    <location>
        <begin position="155"/>
        <end position="172"/>
    </location>
</feature>
<dbReference type="PRINTS" id="PR01437">
    <property type="entry name" value="NUOXDRDTASE4"/>
</dbReference>
<dbReference type="GO" id="GO:0015990">
    <property type="term" value="P:electron transport coupled proton transport"/>
    <property type="evidence" value="ECO:0007669"/>
    <property type="project" value="TreeGrafter"/>
</dbReference>
<dbReference type="Proteomes" id="UP000673975">
    <property type="component" value="Unassembled WGS sequence"/>
</dbReference>
<comment type="caution">
    <text evidence="9">The sequence shown here is derived from an EMBL/GenBank/DDBJ whole genome shotgun (WGS) entry which is preliminary data.</text>
</comment>
<dbReference type="InterPro" id="IPR001750">
    <property type="entry name" value="ND/Mrp_TM"/>
</dbReference>
<dbReference type="GO" id="GO:0016020">
    <property type="term" value="C:membrane"/>
    <property type="evidence" value="ECO:0007669"/>
    <property type="project" value="UniProtKB-SubCell"/>
</dbReference>
<feature type="transmembrane region" description="Helical" evidence="7">
    <location>
        <begin position="131"/>
        <end position="149"/>
    </location>
</feature>
<evidence type="ECO:0000256" key="7">
    <source>
        <dbReference type="SAM" id="Phobius"/>
    </source>
</evidence>
<dbReference type="GO" id="GO:0003954">
    <property type="term" value="F:NADH dehydrogenase activity"/>
    <property type="evidence" value="ECO:0007669"/>
    <property type="project" value="TreeGrafter"/>
</dbReference>
<feature type="transmembrane region" description="Helical" evidence="7">
    <location>
        <begin position="482"/>
        <end position="503"/>
    </location>
</feature>
<dbReference type="NCBIfam" id="TIGR01972">
    <property type="entry name" value="NDH_I_M"/>
    <property type="match status" value="1"/>
</dbReference>
<keyword evidence="10" id="KW-1185">Reference proteome</keyword>
<dbReference type="GO" id="GO:0012505">
    <property type="term" value="C:endomembrane system"/>
    <property type="evidence" value="ECO:0007669"/>
    <property type="project" value="UniProtKB-SubCell"/>
</dbReference>
<dbReference type="InterPro" id="IPR010227">
    <property type="entry name" value="NADH_Q_OxRdtase_chainM/4"/>
</dbReference>
<feature type="domain" description="NADH:quinone oxidoreductase/Mrp antiporter transmembrane" evidence="8">
    <location>
        <begin position="148"/>
        <end position="456"/>
    </location>
</feature>
<dbReference type="AlphaFoldDB" id="A0A8J7S3C4"/>
<feature type="transmembrane region" description="Helical" evidence="7">
    <location>
        <begin position="280"/>
        <end position="303"/>
    </location>
</feature>
<dbReference type="PANTHER" id="PTHR43507">
    <property type="entry name" value="NADH-UBIQUINONE OXIDOREDUCTASE CHAIN 4"/>
    <property type="match status" value="1"/>
</dbReference>
<dbReference type="EMBL" id="JAFIDN010000001">
    <property type="protein sequence ID" value="MBP3191278.1"/>
    <property type="molecule type" value="Genomic_DNA"/>
</dbReference>
<dbReference type="GO" id="GO:0008137">
    <property type="term" value="F:NADH dehydrogenase (ubiquinone) activity"/>
    <property type="evidence" value="ECO:0007669"/>
    <property type="project" value="InterPro"/>
</dbReference>
<evidence type="ECO:0000256" key="4">
    <source>
        <dbReference type="ARBA" id="ARBA00022989"/>
    </source>
</evidence>
<evidence type="ECO:0000256" key="6">
    <source>
        <dbReference type="RuleBase" id="RU000320"/>
    </source>
</evidence>
<keyword evidence="5 7" id="KW-0472">Membrane</keyword>
<evidence type="ECO:0000256" key="2">
    <source>
        <dbReference type="ARBA" id="ARBA00009025"/>
    </source>
</evidence>
<accession>A0A8J7S3C4</accession>
<dbReference type="PANTHER" id="PTHR43507:SF1">
    <property type="entry name" value="NADH-UBIQUINONE OXIDOREDUCTASE CHAIN 4"/>
    <property type="match status" value="1"/>
</dbReference>
<comment type="subcellular location">
    <subcellularLocation>
        <location evidence="1">Endomembrane system</location>
        <topology evidence="1">Multi-pass membrane protein</topology>
    </subcellularLocation>
    <subcellularLocation>
        <location evidence="6">Membrane</location>
        <topology evidence="6">Multi-pass membrane protein</topology>
    </subcellularLocation>
</comment>
<reference evidence="9" key="1">
    <citation type="submission" date="2021-02" db="EMBL/GenBank/DDBJ databases">
        <title>Natronogracilivirga saccharolytica gen. nov. sp. nov. a new anaerobic, haloalkiliphilic carbohydrate-fermenting bacterium from soda lake and proposing of Cyclonatronumiaceae fam. nov. in the phylum Balneolaeota.</title>
        <authorList>
            <person name="Zhilina T.N."/>
            <person name="Sorokin D.Y."/>
            <person name="Zavarzina D.G."/>
            <person name="Toshchakov S.V."/>
            <person name="Kublanov I.V."/>
        </authorList>
    </citation>
    <scope>NUCLEOTIDE SEQUENCE</scope>
    <source>
        <strain evidence="9">Z-1702</strain>
    </source>
</reference>
<feature type="transmembrane region" description="Helical" evidence="7">
    <location>
        <begin position="40"/>
        <end position="58"/>
    </location>
</feature>
<gene>
    <name evidence="9" type="ORF">NATSA_01240</name>
</gene>
<dbReference type="InterPro" id="IPR003918">
    <property type="entry name" value="NADH_UbQ_OxRdtase"/>
</dbReference>
<evidence type="ECO:0000259" key="8">
    <source>
        <dbReference type="Pfam" id="PF00361"/>
    </source>
</evidence>
<feature type="transmembrane region" description="Helical" evidence="7">
    <location>
        <begin position="441"/>
        <end position="462"/>
    </location>
</feature>
<feature type="transmembrane region" description="Helical" evidence="7">
    <location>
        <begin position="309"/>
        <end position="331"/>
    </location>
</feature>
<proteinExistence type="inferred from homology"/>
<evidence type="ECO:0000256" key="3">
    <source>
        <dbReference type="ARBA" id="ARBA00022692"/>
    </source>
</evidence>